<gene>
    <name evidence="2" type="ORF">AACH10_02450</name>
</gene>
<dbReference type="Proteomes" id="UP001365405">
    <property type="component" value="Unassembled WGS sequence"/>
</dbReference>
<protein>
    <submittedName>
        <fullName evidence="2">Uncharacterized protein</fullName>
    </submittedName>
</protein>
<organism evidence="2 3">
    <name type="scientific">Pseudaquabacterium inlustre</name>
    <dbReference type="NCBI Taxonomy" id="2984192"/>
    <lineage>
        <taxon>Bacteria</taxon>
        <taxon>Pseudomonadati</taxon>
        <taxon>Pseudomonadota</taxon>
        <taxon>Betaproteobacteria</taxon>
        <taxon>Burkholderiales</taxon>
        <taxon>Sphaerotilaceae</taxon>
        <taxon>Pseudaquabacterium</taxon>
    </lineage>
</organism>
<evidence type="ECO:0000313" key="3">
    <source>
        <dbReference type="Proteomes" id="UP001365405"/>
    </source>
</evidence>
<name>A0ABU9CB41_9BURK</name>
<comment type="caution">
    <text evidence="2">The sequence shown here is derived from an EMBL/GenBank/DDBJ whole genome shotgun (WGS) entry which is preliminary data.</text>
</comment>
<keyword evidence="3" id="KW-1185">Reference proteome</keyword>
<accession>A0ABU9CB41</accession>
<evidence type="ECO:0000313" key="2">
    <source>
        <dbReference type="EMBL" id="MEK8049089.1"/>
    </source>
</evidence>
<dbReference type="RefSeq" id="WP_341408762.1">
    <property type="nucleotide sequence ID" value="NZ_JBBUTH010000001.1"/>
</dbReference>
<feature type="region of interest" description="Disordered" evidence="1">
    <location>
        <begin position="67"/>
        <end position="96"/>
    </location>
</feature>
<reference evidence="2 3" key="1">
    <citation type="submission" date="2024-04" db="EMBL/GenBank/DDBJ databases">
        <title>Novel species of the genus Ideonella isolated from streams.</title>
        <authorList>
            <person name="Lu H."/>
        </authorList>
    </citation>
    <scope>NUCLEOTIDE SEQUENCE [LARGE SCALE GENOMIC DNA]</scope>
    <source>
        <strain evidence="2 3">DXS22W</strain>
    </source>
</reference>
<proteinExistence type="predicted"/>
<sequence length="115" mass="11800">MPTADCRLRYAARLALDATSRQAGQTLAVPLQELGRLSVSQPGVLPVPGTDGLPVLAGAQQVPAQPRLLDSGYRPGGLAAVPGPARAGTQDAPAGSARLRWRFTPLRAAEAAPLA</sequence>
<evidence type="ECO:0000256" key="1">
    <source>
        <dbReference type="SAM" id="MobiDB-lite"/>
    </source>
</evidence>
<dbReference type="EMBL" id="JBBUTH010000001">
    <property type="protein sequence ID" value="MEK8049089.1"/>
    <property type="molecule type" value="Genomic_DNA"/>
</dbReference>